<dbReference type="InterPro" id="IPR019004">
    <property type="entry name" value="YqeY/Aim41"/>
</dbReference>
<dbReference type="InterPro" id="IPR003789">
    <property type="entry name" value="Asn/Gln_tRNA_amidoTrase-B-like"/>
</dbReference>
<comment type="similarity">
    <text evidence="1 3">Belongs to the AIM41 family.</text>
</comment>
<dbReference type="GO" id="GO:0016884">
    <property type="term" value="F:carbon-nitrogen ligase activity, with glutamine as amido-N-donor"/>
    <property type="evidence" value="ECO:0007669"/>
    <property type="project" value="UniProtKB-UniRule"/>
</dbReference>
<organism evidence="4 5">
    <name type="scientific">Australozyma saopauloensis</name>
    <dbReference type="NCBI Taxonomy" id="291208"/>
    <lineage>
        <taxon>Eukaryota</taxon>
        <taxon>Fungi</taxon>
        <taxon>Dikarya</taxon>
        <taxon>Ascomycota</taxon>
        <taxon>Saccharomycotina</taxon>
        <taxon>Pichiomycetes</taxon>
        <taxon>Metschnikowiaceae</taxon>
        <taxon>Australozyma</taxon>
    </lineage>
</organism>
<dbReference type="GO" id="GO:0005739">
    <property type="term" value="C:mitochondrion"/>
    <property type="evidence" value="ECO:0007669"/>
    <property type="project" value="UniProtKB-SubCell"/>
</dbReference>
<dbReference type="InterPro" id="IPR042184">
    <property type="entry name" value="YqeY/Aim41_N"/>
</dbReference>
<dbReference type="Proteomes" id="UP001338582">
    <property type="component" value="Chromosome 4"/>
</dbReference>
<dbReference type="Pfam" id="PF09424">
    <property type="entry name" value="YqeY"/>
    <property type="match status" value="1"/>
</dbReference>
<evidence type="ECO:0000256" key="3">
    <source>
        <dbReference type="RuleBase" id="RU365099"/>
    </source>
</evidence>
<name>A0AAX4HCA4_9ASCO</name>
<evidence type="ECO:0000313" key="4">
    <source>
        <dbReference type="EMBL" id="WPK26178.1"/>
    </source>
</evidence>
<evidence type="ECO:0000313" key="5">
    <source>
        <dbReference type="Proteomes" id="UP001338582"/>
    </source>
</evidence>
<gene>
    <name evidence="3" type="primary">AIM41</name>
    <name evidence="4" type="ORF">PUMCH_003526</name>
</gene>
<keyword evidence="2 3" id="KW-0496">Mitochondrion</keyword>
<dbReference type="Gene3D" id="1.10.1510.10">
    <property type="entry name" value="Uncharacterised protein YqeY/AIM41 PF09424, N-terminal domain"/>
    <property type="match status" value="1"/>
</dbReference>
<dbReference type="PANTHER" id="PTHR28055">
    <property type="entry name" value="ALTERED INHERITANCE OF MITOCHONDRIA PROTEIN 41, MITOCHONDRIAL"/>
    <property type="match status" value="1"/>
</dbReference>
<dbReference type="SUPFAM" id="SSF89095">
    <property type="entry name" value="GatB/YqeY motif"/>
    <property type="match status" value="1"/>
</dbReference>
<evidence type="ECO:0000256" key="1">
    <source>
        <dbReference type="ARBA" id="ARBA00007538"/>
    </source>
</evidence>
<sequence length="112" mass="12896">MFATIRRFQATPGYTQLLQTLKVDLKQAMIAKNGPEKNTIKAIMATIKNREIDGAKQTETSLKRTLGKMIKQRKDSETLYRNQDRDDLADVEQKETVFIQKYLDTVEASENK</sequence>
<comment type="subcellular location">
    <subcellularLocation>
        <location evidence="3">Mitochondrion</location>
    </subcellularLocation>
</comment>
<accession>A0AAX4HCA4</accession>
<protein>
    <recommendedName>
        <fullName evidence="3">Altered inheritance of mitochondria protein 41</fullName>
    </recommendedName>
</protein>
<proteinExistence type="inferred from homology"/>
<reference evidence="4 5" key="1">
    <citation type="submission" date="2023-10" db="EMBL/GenBank/DDBJ databases">
        <title>Draft Genome Sequence of Candida saopaulonensis from a very Premature Infant with Sepsis.</title>
        <authorList>
            <person name="Ning Y."/>
            <person name="Dai R."/>
            <person name="Xiao M."/>
            <person name="Xu Y."/>
            <person name="Yan Q."/>
            <person name="Zhang L."/>
        </authorList>
    </citation>
    <scope>NUCLEOTIDE SEQUENCE [LARGE SCALE GENOMIC DNA]</scope>
    <source>
        <strain evidence="4 5">19XY460</strain>
    </source>
</reference>
<keyword evidence="5" id="KW-1185">Reference proteome</keyword>
<dbReference type="AlphaFoldDB" id="A0AAX4HCA4"/>
<dbReference type="PANTHER" id="PTHR28055:SF1">
    <property type="entry name" value="ALTERED INHERITANCE OF MITOCHONDRIA PROTEIN 41, MITOCHONDRIAL"/>
    <property type="match status" value="1"/>
</dbReference>
<dbReference type="EMBL" id="CP138897">
    <property type="protein sequence ID" value="WPK26178.1"/>
    <property type="molecule type" value="Genomic_DNA"/>
</dbReference>
<evidence type="ECO:0000256" key="2">
    <source>
        <dbReference type="ARBA" id="ARBA00023128"/>
    </source>
</evidence>